<feature type="domain" description="Metallo-beta-lactamase" evidence="6">
    <location>
        <begin position="90"/>
        <end position="316"/>
    </location>
</feature>
<dbReference type="InterPro" id="IPR001279">
    <property type="entry name" value="Metallo-B-lactamas"/>
</dbReference>
<protein>
    <submittedName>
        <fullName evidence="7">Glyoxylase-like metal-dependent hydrolase (Beta-lactamase superfamily II)</fullName>
    </submittedName>
</protein>
<comment type="caution">
    <text evidence="7">The sequence shown here is derived from an EMBL/GenBank/DDBJ whole genome shotgun (WGS) entry which is preliminary data.</text>
</comment>
<dbReference type="EMBL" id="VFOZ01000001">
    <property type="protein sequence ID" value="TQL99665.1"/>
    <property type="molecule type" value="Genomic_DNA"/>
</dbReference>
<evidence type="ECO:0000256" key="1">
    <source>
        <dbReference type="ARBA" id="ARBA00001947"/>
    </source>
</evidence>
<gene>
    <name evidence="7" type="ORF">FB559_5363</name>
</gene>
<evidence type="ECO:0000256" key="2">
    <source>
        <dbReference type="ARBA" id="ARBA00007749"/>
    </source>
</evidence>
<evidence type="ECO:0000256" key="4">
    <source>
        <dbReference type="ARBA" id="ARBA00022801"/>
    </source>
</evidence>
<organism evidence="7 8">
    <name type="scientific">Actinoallomurus bryophytorum</name>
    <dbReference type="NCBI Taxonomy" id="1490222"/>
    <lineage>
        <taxon>Bacteria</taxon>
        <taxon>Bacillati</taxon>
        <taxon>Actinomycetota</taxon>
        <taxon>Actinomycetes</taxon>
        <taxon>Streptosporangiales</taxon>
        <taxon>Thermomonosporaceae</taxon>
        <taxon>Actinoallomurus</taxon>
    </lineage>
</organism>
<keyword evidence="8" id="KW-1185">Reference proteome</keyword>
<reference evidence="7 8" key="1">
    <citation type="submission" date="2019-06" db="EMBL/GenBank/DDBJ databases">
        <title>Sequencing the genomes of 1000 actinobacteria strains.</title>
        <authorList>
            <person name="Klenk H.-P."/>
        </authorList>
    </citation>
    <scope>NUCLEOTIDE SEQUENCE [LARGE SCALE GENOMIC DNA]</scope>
    <source>
        <strain evidence="7 8">DSM 102200</strain>
    </source>
</reference>
<dbReference type="SMART" id="SM00849">
    <property type="entry name" value="Lactamase_B"/>
    <property type="match status" value="1"/>
</dbReference>
<dbReference type="Proteomes" id="UP000316096">
    <property type="component" value="Unassembled WGS sequence"/>
</dbReference>
<dbReference type="InterPro" id="IPR051013">
    <property type="entry name" value="MBL_superfamily_lactonases"/>
</dbReference>
<comment type="cofactor">
    <cofactor evidence="1">
        <name>Zn(2+)</name>
        <dbReference type="ChEBI" id="CHEBI:29105"/>
    </cofactor>
</comment>
<evidence type="ECO:0000259" key="6">
    <source>
        <dbReference type="SMART" id="SM00849"/>
    </source>
</evidence>
<dbReference type="PANTHER" id="PTHR42978:SF2">
    <property type="entry name" value="102 KBASES UNSTABLE REGION: FROM 1 TO 119443"/>
    <property type="match status" value="1"/>
</dbReference>
<comment type="similarity">
    <text evidence="2">Belongs to the metallo-beta-lactamase superfamily.</text>
</comment>
<keyword evidence="5" id="KW-0862">Zinc</keyword>
<sequence>MTRAGPRTGKYCVPRIRCSPNSAAQVYDMTCMSCNITSMSDEKNGSTSPIKQVSVVSTGTVVIHPEHAARDRKPMYWWLFTSRRWTDPLPINVYVIERGDGLVLFDAGQDRASVTDADYFPGGVAGVLYDRLARFDVGPADTLTAQLAAIGYDIADVHTVVLSHLHQDHIGGLRELTGAEIVVGEQEWRTLDGSLPEMRGLLRSHIDLPGVRWKRVEFGAVDGDGLTPFTAGHDLFGDGSLVLLPTPGHTPGSMSLLVRSPAHPPLLMVGDLTYDVHLLEEGHLPGVGERRSLDATTKAINELRDNNPGLVILPAHDPGAAARLAPVTSALAERRDLRENR</sequence>
<dbReference type="PANTHER" id="PTHR42978">
    <property type="entry name" value="QUORUM-QUENCHING LACTONASE YTNP-RELATED-RELATED"/>
    <property type="match status" value="1"/>
</dbReference>
<dbReference type="InterPro" id="IPR036866">
    <property type="entry name" value="RibonucZ/Hydroxyglut_hydro"/>
</dbReference>
<dbReference type="SUPFAM" id="SSF56281">
    <property type="entry name" value="Metallo-hydrolase/oxidoreductase"/>
    <property type="match status" value="1"/>
</dbReference>
<evidence type="ECO:0000256" key="5">
    <source>
        <dbReference type="ARBA" id="ARBA00022833"/>
    </source>
</evidence>
<proteinExistence type="inferred from homology"/>
<evidence type="ECO:0000313" key="8">
    <source>
        <dbReference type="Proteomes" id="UP000316096"/>
    </source>
</evidence>
<dbReference type="AlphaFoldDB" id="A0A543CRB9"/>
<evidence type="ECO:0000256" key="3">
    <source>
        <dbReference type="ARBA" id="ARBA00022723"/>
    </source>
</evidence>
<keyword evidence="3" id="KW-0479">Metal-binding</keyword>
<evidence type="ECO:0000313" key="7">
    <source>
        <dbReference type="EMBL" id="TQL99665.1"/>
    </source>
</evidence>
<dbReference type="Pfam" id="PF00753">
    <property type="entry name" value="Lactamase_B"/>
    <property type="match status" value="1"/>
</dbReference>
<accession>A0A543CRB9</accession>
<dbReference type="CDD" id="cd07729">
    <property type="entry name" value="AHL_lactonase_MBL-fold"/>
    <property type="match status" value="1"/>
</dbReference>
<dbReference type="Gene3D" id="3.60.15.10">
    <property type="entry name" value="Ribonuclease Z/Hydroxyacylglutathione hydrolase-like"/>
    <property type="match status" value="1"/>
</dbReference>
<name>A0A543CRB9_9ACTN</name>
<dbReference type="GO" id="GO:0016787">
    <property type="term" value="F:hydrolase activity"/>
    <property type="evidence" value="ECO:0007669"/>
    <property type="project" value="UniProtKB-KW"/>
</dbReference>
<dbReference type="GO" id="GO:0046872">
    <property type="term" value="F:metal ion binding"/>
    <property type="evidence" value="ECO:0007669"/>
    <property type="project" value="UniProtKB-KW"/>
</dbReference>
<keyword evidence="4 7" id="KW-0378">Hydrolase</keyword>